<keyword evidence="1" id="KW-1133">Transmembrane helix</keyword>
<evidence type="ECO:0000313" key="3">
    <source>
        <dbReference type="Proteomes" id="UP001499954"/>
    </source>
</evidence>
<keyword evidence="1" id="KW-0812">Transmembrane</keyword>
<feature type="transmembrane region" description="Helical" evidence="1">
    <location>
        <begin position="135"/>
        <end position="156"/>
    </location>
</feature>
<dbReference type="Pfam" id="PF06966">
    <property type="entry name" value="DUF1295"/>
    <property type="match status" value="1"/>
</dbReference>
<gene>
    <name evidence="2" type="ORF">GCM10009717_36780</name>
</gene>
<keyword evidence="1" id="KW-0472">Membrane</keyword>
<name>A0ABN2RBC5_9MICO</name>
<dbReference type="Gene3D" id="1.20.120.1630">
    <property type="match status" value="1"/>
</dbReference>
<evidence type="ECO:0000313" key="2">
    <source>
        <dbReference type="EMBL" id="GAA1966533.1"/>
    </source>
</evidence>
<dbReference type="Proteomes" id="UP001499954">
    <property type="component" value="Unassembled WGS sequence"/>
</dbReference>
<sequence>MTALAVCLALCAAITAATWILSVVTKEYSWVDRIWSIAPVAYVWVFAVSSGFDARLVLMAALVTAWGARLTFNFARKGGYRPGGEDYRWSILRGRMPRLGFAAFNLFFISIYQNALILLITLPASTVADAGGSPLGVWDAVLALVFLAFLVGETVADEQQWRFHAWKASERAAGRTPTPGFLQSGLFAVSRHPNFFFEQAQWWVFYGFAIAATGVWLHWSIAGAVLLTLLFIGSTVFTESISRGRHPGYDAYRARVSAIVPWFPRPARAEASVAVDR</sequence>
<organism evidence="2 3">
    <name type="scientific">Agromyces allii</name>
    <dbReference type="NCBI Taxonomy" id="393607"/>
    <lineage>
        <taxon>Bacteria</taxon>
        <taxon>Bacillati</taxon>
        <taxon>Actinomycetota</taxon>
        <taxon>Actinomycetes</taxon>
        <taxon>Micrococcales</taxon>
        <taxon>Microbacteriaceae</taxon>
        <taxon>Agromyces</taxon>
    </lineage>
</organism>
<proteinExistence type="predicted"/>
<dbReference type="RefSeq" id="WP_157414402.1">
    <property type="nucleotide sequence ID" value="NZ_BAAAMK010000011.1"/>
</dbReference>
<comment type="caution">
    <text evidence="2">The sequence shown here is derived from an EMBL/GenBank/DDBJ whole genome shotgun (WGS) entry which is preliminary data.</text>
</comment>
<reference evidence="2 3" key="1">
    <citation type="journal article" date="2019" name="Int. J. Syst. Evol. Microbiol.">
        <title>The Global Catalogue of Microorganisms (GCM) 10K type strain sequencing project: providing services to taxonomists for standard genome sequencing and annotation.</title>
        <authorList>
            <consortium name="The Broad Institute Genomics Platform"/>
            <consortium name="The Broad Institute Genome Sequencing Center for Infectious Disease"/>
            <person name="Wu L."/>
            <person name="Ma J."/>
        </authorList>
    </citation>
    <scope>NUCLEOTIDE SEQUENCE [LARGE SCALE GENOMIC DNA]</scope>
    <source>
        <strain evidence="2 3">JCM 13584</strain>
    </source>
</reference>
<feature type="transmembrane region" description="Helical" evidence="1">
    <location>
        <begin position="203"/>
        <end position="232"/>
    </location>
</feature>
<feature type="transmembrane region" description="Helical" evidence="1">
    <location>
        <begin position="41"/>
        <end position="68"/>
    </location>
</feature>
<feature type="transmembrane region" description="Helical" evidence="1">
    <location>
        <begin position="99"/>
        <end position="123"/>
    </location>
</feature>
<dbReference type="EMBL" id="BAAAMK010000011">
    <property type="protein sequence ID" value="GAA1966533.1"/>
    <property type="molecule type" value="Genomic_DNA"/>
</dbReference>
<dbReference type="InterPro" id="IPR010721">
    <property type="entry name" value="UstE-like"/>
</dbReference>
<dbReference type="PANTHER" id="PTHR32251:SF23">
    <property type="entry name" value="3-OXO-5-ALPHA-STEROID 4-DEHYDROGENASE (DUF1295)"/>
    <property type="match status" value="1"/>
</dbReference>
<keyword evidence="3" id="KW-1185">Reference proteome</keyword>
<protein>
    <submittedName>
        <fullName evidence="2">DUF1295 domain-containing protein</fullName>
    </submittedName>
</protein>
<dbReference type="PANTHER" id="PTHR32251">
    <property type="entry name" value="3-OXO-5-ALPHA-STEROID 4-DEHYDROGENASE"/>
    <property type="match status" value="1"/>
</dbReference>
<evidence type="ECO:0000256" key="1">
    <source>
        <dbReference type="SAM" id="Phobius"/>
    </source>
</evidence>
<accession>A0ABN2RBC5</accession>